<reference evidence="2" key="1">
    <citation type="submission" date="2007-11" db="EMBL/GenBank/DDBJ databases">
        <authorList>
            <person name="Fulton L."/>
            <person name="Clifton S."/>
            <person name="Fulton B."/>
            <person name="Xu J."/>
            <person name="Minx P."/>
            <person name="Pepin K.H."/>
            <person name="Johnson M."/>
            <person name="Thiruvilangam P."/>
            <person name="Bhonagiri V."/>
            <person name="Nash W.E."/>
            <person name="Mardis E.R."/>
            <person name="Wilson R.K."/>
        </authorList>
    </citation>
    <scope>NUCLEOTIDE SEQUENCE [LARGE SCALE GENOMIC DNA]</scope>
    <source>
        <strain evidence="2">DSM 14662</strain>
    </source>
</reference>
<dbReference type="Proteomes" id="UP000004935">
    <property type="component" value="Unassembled WGS sequence"/>
</dbReference>
<protein>
    <recommendedName>
        <fullName evidence="1">GyrI-like small molecule binding domain-containing protein</fullName>
    </recommendedName>
</protein>
<keyword evidence="3" id="KW-1185">Reference proteome</keyword>
<dbReference type="Pfam" id="PF06445">
    <property type="entry name" value="GyrI-like"/>
    <property type="match status" value="1"/>
</dbReference>
<dbReference type="EMBL" id="ABAX03000012">
    <property type="protein sequence ID" value="EDR98152.1"/>
    <property type="molecule type" value="Genomic_DNA"/>
</dbReference>
<dbReference type="Gene3D" id="3.20.80.10">
    <property type="entry name" value="Regulatory factor, effector binding domain"/>
    <property type="match status" value="1"/>
</dbReference>
<dbReference type="STRING" id="411490.ANACAC_01775"/>
<dbReference type="AlphaFoldDB" id="B0MDY2"/>
<proteinExistence type="predicted"/>
<dbReference type="SUPFAM" id="SSF55136">
    <property type="entry name" value="Probable bacterial effector-binding domain"/>
    <property type="match status" value="1"/>
</dbReference>
<organism evidence="2 3">
    <name type="scientific">Anaerostipes caccae (strain DSM 14662 / CCUG 47493 / JCM 13470 / NCIMB 13811 / L1-92)</name>
    <dbReference type="NCBI Taxonomy" id="411490"/>
    <lineage>
        <taxon>Bacteria</taxon>
        <taxon>Bacillati</taxon>
        <taxon>Bacillota</taxon>
        <taxon>Clostridia</taxon>
        <taxon>Lachnospirales</taxon>
        <taxon>Lachnospiraceae</taxon>
        <taxon>Anaerostipes</taxon>
    </lineage>
</organism>
<dbReference type="InterPro" id="IPR011256">
    <property type="entry name" value="Reg_factor_effector_dom_sf"/>
</dbReference>
<gene>
    <name evidence="2" type="ORF">ANACAC_01775</name>
</gene>
<dbReference type="HOGENOM" id="CLU_083625_0_0_9"/>
<evidence type="ECO:0000259" key="1">
    <source>
        <dbReference type="Pfam" id="PF06445"/>
    </source>
</evidence>
<accession>B0MDY2</accession>
<name>B0MDY2_ANACD</name>
<comment type="caution">
    <text evidence="2">The sequence shown here is derived from an EMBL/GenBank/DDBJ whole genome shotgun (WGS) entry which is preliminary data.</text>
</comment>
<evidence type="ECO:0000313" key="2">
    <source>
        <dbReference type="EMBL" id="EDR98152.1"/>
    </source>
</evidence>
<evidence type="ECO:0000313" key="3">
    <source>
        <dbReference type="Proteomes" id="UP000004935"/>
    </source>
</evidence>
<feature type="domain" description="GyrI-like small molecule binding" evidence="1">
    <location>
        <begin position="75"/>
        <end position="256"/>
    </location>
</feature>
<sequence>MWISEKKFRKDICSDEKKNKVKFQNIGKKYCRCFFNMTWDDKFKVILFLLGREMKFLMKYEWRKQEKEIYSAKQEPSLIRMPVQNYIMICGEGDPNKEDFSERVGVLYSLAYQIKNGYKKACLDGSADRIDGLYDDYVVYPLEGVWTTSDPEHPLDKDRFVYRIMLKQPDVITEQMFKKAYDAVARKKPHQLLKEVEFFSQEEGLCAQIMHKGPFGDEPESFAKMDEFIKEKGYERRNHWHREIYVAGARQADSKNKKTILRYTLKV</sequence>
<dbReference type="InterPro" id="IPR029442">
    <property type="entry name" value="GyrI-like"/>
</dbReference>
<reference evidence="2" key="2">
    <citation type="submission" date="2013-11" db="EMBL/GenBank/DDBJ databases">
        <title>Draft genome sequence of Anaerostipes caccae (DSM 14662).</title>
        <authorList>
            <person name="Sudarsanam P."/>
            <person name="Ley R."/>
            <person name="Guruge J."/>
            <person name="Turnbaugh P.J."/>
            <person name="Mahowald M."/>
            <person name="Liep D."/>
            <person name="Gordon J."/>
        </authorList>
    </citation>
    <scope>NUCLEOTIDE SEQUENCE</scope>
    <source>
        <strain evidence="2">DSM 14662</strain>
    </source>
</reference>
<dbReference type="eggNOG" id="COG4832">
    <property type="taxonomic scope" value="Bacteria"/>
</dbReference>